<dbReference type="AlphaFoldDB" id="A0A562KJ81"/>
<organism evidence="1 2">
    <name type="scientific">Sphingobium wenxiniae (strain DSM 21828 / CGMCC 1.7748 / JZ-1)</name>
    <dbReference type="NCBI Taxonomy" id="595605"/>
    <lineage>
        <taxon>Bacteria</taxon>
        <taxon>Pseudomonadati</taxon>
        <taxon>Pseudomonadota</taxon>
        <taxon>Alphaproteobacteria</taxon>
        <taxon>Sphingomonadales</taxon>
        <taxon>Sphingomonadaceae</taxon>
        <taxon>Sphingobium</taxon>
    </lineage>
</organism>
<accession>A0A562KJ81</accession>
<dbReference type="Proteomes" id="UP000316624">
    <property type="component" value="Unassembled WGS sequence"/>
</dbReference>
<dbReference type="RefSeq" id="WP_145072472.1">
    <property type="nucleotide sequence ID" value="NZ_JACIIY010000020.1"/>
</dbReference>
<name>A0A562KJ81_SPHWJ</name>
<protein>
    <submittedName>
        <fullName evidence="1">Uncharacterized protein</fullName>
    </submittedName>
</protein>
<dbReference type="EMBL" id="VLKK01000004">
    <property type="protein sequence ID" value="TWH95283.1"/>
    <property type="molecule type" value="Genomic_DNA"/>
</dbReference>
<proteinExistence type="predicted"/>
<sequence length="80" mass="8954">MKVRVFIPDPATRGDYLGYDFDFETMPQAGQFLRLTDDENPGDYPIDKIGFIQDREAFIASVWLKSPASPRAGMVKLGGI</sequence>
<evidence type="ECO:0000313" key="1">
    <source>
        <dbReference type="EMBL" id="TWH95283.1"/>
    </source>
</evidence>
<gene>
    <name evidence="1" type="ORF">IQ35_01539</name>
</gene>
<reference evidence="1 2" key="1">
    <citation type="journal article" date="2015" name="Stand. Genomic Sci.">
        <title>Genomic Encyclopedia of Bacterial and Archaeal Type Strains, Phase III: the genomes of soil and plant-associated and newly described type strains.</title>
        <authorList>
            <person name="Whitman W.B."/>
            <person name="Woyke T."/>
            <person name="Klenk H.P."/>
            <person name="Zhou Y."/>
            <person name="Lilburn T.G."/>
            <person name="Beck B.J."/>
            <person name="De Vos P."/>
            <person name="Vandamme P."/>
            <person name="Eisen J.A."/>
            <person name="Garrity G."/>
            <person name="Hugenholtz P."/>
            <person name="Kyrpides N.C."/>
        </authorList>
    </citation>
    <scope>NUCLEOTIDE SEQUENCE [LARGE SCALE GENOMIC DNA]</scope>
    <source>
        <strain evidence="1 2">CGMCC 1.7748</strain>
    </source>
</reference>
<evidence type="ECO:0000313" key="2">
    <source>
        <dbReference type="Proteomes" id="UP000316624"/>
    </source>
</evidence>
<comment type="caution">
    <text evidence="1">The sequence shown here is derived from an EMBL/GenBank/DDBJ whole genome shotgun (WGS) entry which is preliminary data.</text>
</comment>
<keyword evidence="2" id="KW-1185">Reference proteome</keyword>